<reference evidence="3 5" key="1">
    <citation type="submission" date="2020-06" db="EMBL/GenBank/DDBJ databases">
        <title>Anoxygenic phototrophic Chloroflexota member uses a Type I reaction center.</title>
        <authorList>
            <person name="Tsuji J.M."/>
            <person name="Shaw N.A."/>
            <person name="Nagashima S."/>
            <person name="Venkiteswaran J."/>
            <person name="Schiff S.L."/>
            <person name="Hanada S."/>
            <person name="Tank M."/>
            <person name="Neufeld J.D."/>
        </authorList>
    </citation>
    <scope>NUCLEOTIDE SEQUENCE [LARGE SCALE GENOMIC DNA]</scope>
    <source>
        <strain evidence="3">L227-S17</strain>
    </source>
</reference>
<protein>
    <submittedName>
        <fullName evidence="3">Uncharacterized protein</fullName>
    </submittedName>
</protein>
<name>A0A8T7MAF6_9CHLR</name>
<dbReference type="EMBL" id="JACATZ010000004">
    <property type="protein sequence ID" value="NWJ49140.1"/>
    <property type="molecule type" value="Genomic_DNA"/>
</dbReference>
<dbReference type="RefSeq" id="WP_341472316.1">
    <property type="nucleotide sequence ID" value="NZ_CP128403.1"/>
</dbReference>
<accession>A0A8T7MAF6</accession>
<evidence type="ECO:0000313" key="4">
    <source>
        <dbReference type="EMBL" id="WJW70449.1"/>
    </source>
</evidence>
<gene>
    <name evidence="3" type="ORF">HXX08_25055</name>
    <name evidence="4" type="ORF">OZ401_005085</name>
</gene>
<evidence type="ECO:0000313" key="3">
    <source>
        <dbReference type="EMBL" id="NWJ49140.1"/>
    </source>
</evidence>
<feature type="transmembrane region" description="Helical" evidence="2">
    <location>
        <begin position="31"/>
        <end position="49"/>
    </location>
</feature>
<keyword evidence="2" id="KW-0472">Membrane</keyword>
<keyword evidence="4" id="KW-0614">Plasmid</keyword>
<dbReference type="EMBL" id="CP128403">
    <property type="protein sequence ID" value="WJW70449.1"/>
    <property type="molecule type" value="Genomic_DNA"/>
</dbReference>
<keyword evidence="2" id="KW-0812">Transmembrane</keyword>
<evidence type="ECO:0000313" key="5">
    <source>
        <dbReference type="Proteomes" id="UP000521676"/>
    </source>
</evidence>
<keyword evidence="6" id="KW-1185">Reference proteome</keyword>
<dbReference type="Proteomes" id="UP000521676">
    <property type="component" value="Unassembled WGS sequence"/>
</dbReference>
<feature type="compositionally biased region" description="Low complexity" evidence="1">
    <location>
        <begin position="76"/>
        <end position="95"/>
    </location>
</feature>
<feature type="compositionally biased region" description="Polar residues" evidence="1">
    <location>
        <begin position="99"/>
        <end position="113"/>
    </location>
</feature>
<keyword evidence="2" id="KW-1133">Transmembrane helix</keyword>
<proteinExistence type="predicted"/>
<reference evidence="4" key="2">
    <citation type="journal article" date="2024" name="Nature">
        <title>Anoxygenic phototroph of the Chloroflexota uses a type I reaction centre.</title>
        <authorList>
            <person name="Tsuji J.M."/>
            <person name="Shaw N.A."/>
            <person name="Nagashima S."/>
            <person name="Venkiteswaran J.J."/>
            <person name="Schiff S.L."/>
            <person name="Watanabe T."/>
            <person name="Fukui M."/>
            <person name="Hanada S."/>
            <person name="Tank M."/>
            <person name="Neufeld J.D."/>
        </authorList>
    </citation>
    <scope>NUCLEOTIDE SEQUENCE</scope>
    <source>
        <strain evidence="4">L227-S17</strain>
        <plasmid evidence="4 6">unnamed3</plasmid>
    </source>
</reference>
<dbReference type="AlphaFoldDB" id="A0A8T7MAF6"/>
<sequence>MNAKKLSSIVVVVFVLATAFLTRIPDIGPILAKLAGLIGIIVALLAIWYRNAMVKQIKQDYKEEIEMKQELQKIIQEQQAQTTTSTPASAATPKPQVRPTRTTSRSNLRSKLP</sequence>
<organism evidence="3 5">
    <name type="scientific">Candidatus Chlorohelix allophototropha</name>
    <dbReference type="NCBI Taxonomy" id="3003348"/>
    <lineage>
        <taxon>Bacteria</taxon>
        <taxon>Bacillati</taxon>
        <taxon>Chloroflexota</taxon>
        <taxon>Chloroflexia</taxon>
        <taxon>Candidatus Chloroheliales</taxon>
        <taxon>Candidatus Chloroheliaceae</taxon>
        <taxon>Candidatus Chlorohelix</taxon>
    </lineage>
</organism>
<evidence type="ECO:0000313" key="6">
    <source>
        <dbReference type="Proteomes" id="UP001431572"/>
    </source>
</evidence>
<evidence type="ECO:0000256" key="1">
    <source>
        <dbReference type="SAM" id="MobiDB-lite"/>
    </source>
</evidence>
<dbReference type="Proteomes" id="UP001431572">
    <property type="component" value="Plasmid unnamed3"/>
</dbReference>
<evidence type="ECO:0000256" key="2">
    <source>
        <dbReference type="SAM" id="Phobius"/>
    </source>
</evidence>
<geneLocation type="plasmid" evidence="4 6">
    <name>unnamed3</name>
</geneLocation>
<feature type="region of interest" description="Disordered" evidence="1">
    <location>
        <begin position="76"/>
        <end position="113"/>
    </location>
</feature>